<name>A0A7Y4IJ96_MYXXA</name>
<evidence type="ECO:0000313" key="3">
    <source>
        <dbReference type="Proteomes" id="UP000533080"/>
    </source>
</evidence>
<proteinExistence type="predicted"/>
<organism evidence="2 3">
    <name type="scientific">Myxococcus xanthus</name>
    <dbReference type="NCBI Taxonomy" id="34"/>
    <lineage>
        <taxon>Bacteria</taxon>
        <taxon>Pseudomonadati</taxon>
        <taxon>Myxococcota</taxon>
        <taxon>Myxococcia</taxon>
        <taxon>Myxococcales</taxon>
        <taxon>Cystobacterineae</taxon>
        <taxon>Myxococcaceae</taxon>
        <taxon>Myxococcus</taxon>
    </lineage>
</organism>
<protein>
    <submittedName>
        <fullName evidence="2">Uncharacterized protein</fullName>
    </submittedName>
</protein>
<comment type="caution">
    <text evidence="2">The sequence shown here is derived from an EMBL/GenBank/DDBJ whole genome shotgun (WGS) entry which is preliminary data.</text>
</comment>
<reference evidence="2 3" key="1">
    <citation type="submission" date="2020-05" db="EMBL/GenBank/DDBJ databases">
        <authorList>
            <person name="Whitworth D."/>
        </authorList>
    </citation>
    <scope>NUCLEOTIDE SEQUENCE [LARGE SCALE GENOMIC DNA]</scope>
    <source>
        <strain evidence="2 3">AM005</strain>
    </source>
</reference>
<dbReference type="AlphaFoldDB" id="A0A7Y4IJ96"/>
<gene>
    <name evidence="2" type="ORF">HNV28_18330</name>
</gene>
<dbReference type="RefSeq" id="WP_171442466.1">
    <property type="nucleotide sequence ID" value="NZ_JABFNS010000047.1"/>
</dbReference>
<evidence type="ECO:0000313" key="2">
    <source>
        <dbReference type="EMBL" id="NOJ80272.1"/>
    </source>
</evidence>
<sequence length="225" mass="23587">MRDKDSVSFWRGGDASPSSPSWSPDMRVFNSAVWCCAAVSLSACGAPEEAPAQEALAQQEAALVSGTTQGCTYTISSVPVPGSMPPSLDIVVTRAASGTCAHGAGSVTLGRSYNTPYLALLANSYGVATAFSYKPTPSGSSMNRCQVNHIDPATLDMVRSHDIVVMYGTNHVSSCALDQTDGGATLVVYGKKGGPLPGEVGNHPNYVATYYDFFTSTTPPVYYTY</sequence>
<dbReference type="Proteomes" id="UP000533080">
    <property type="component" value="Unassembled WGS sequence"/>
</dbReference>
<feature type="region of interest" description="Disordered" evidence="1">
    <location>
        <begin position="1"/>
        <end position="22"/>
    </location>
</feature>
<accession>A0A7Y4IJ96</accession>
<evidence type="ECO:0000256" key="1">
    <source>
        <dbReference type="SAM" id="MobiDB-lite"/>
    </source>
</evidence>
<dbReference type="EMBL" id="JABFNT010000054">
    <property type="protein sequence ID" value="NOJ80272.1"/>
    <property type="molecule type" value="Genomic_DNA"/>
</dbReference>